<sequence>MAIITGFASVASKFFLLLQLWALLCLSDTPADFCSSLNTASTNANLSNWQSHGLCGDFCRGDYAYAIVNYQSCWCSDYTPEKSAIVDDDKCDTGCPGYSELCGGHGVYGYLELGKTPKGTKSSEIEDSDGSTQVSTVTAPDGIRTVTVTPSSDPGAQGAVGETVGKQGPSAGTIAGIVVGVVLGIAALVAIGCFLIRRRRANSEQEGAFEARSSHSSAFAGWGSDAKEKDAPAIPNAAILAGSAAGAGNRNSRLMPVDPRMDPFSAGIYARTKSRESINTLHDDQDYSRRVHQPRVLRAVNPDPLDE</sequence>
<reference evidence="9 10" key="1">
    <citation type="journal article" date="2017" name="G3 (Bethesda)">
        <title>First Draft Genome Sequence of the Pathogenic Fungus Lomentospora prolificans (Formerly Scedosporium prolificans).</title>
        <authorList>
            <person name="Luo R."/>
            <person name="Zimin A."/>
            <person name="Workman R."/>
            <person name="Fan Y."/>
            <person name="Pertea G."/>
            <person name="Grossman N."/>
            <person name="Wear M.P."/>
            <person name="Jia B."/>
            <person name="Miller H."/>
            <person name="Casadevall A."/>
            <person name="Timp W."/>
            <person name="Zhang S.X."/>
            <person name="Salzberg S.L."/>
        </authorList>
    </citation>
    <scope>NUCLEOTIDE SEQUENCE [LARGE SCALE GENOMIC DNA]</scope>
    <source>
        <strain evidence="9 10">JHH-5317</strain>
    </source>
</reference>
<organism evidence="9 10">
    <name type="scientific">Lomentospora prolificans</name>
    <dbReference type="NCBI Taxonomy" id="41688"/>
    <lineage>
        <taxon>Eukaryota</taxon>
        <taxon>Fungi</taxon>
        <taxon>Dikarya</taxon>
        <taxon>Ascomycota</taxon>
        <taxon>Pezizomycotina</taxon>
        <taxon>Sordariomycetes</taxon>
        <taxon>Hypocreomycetidae</taxon>
        <taxon>Microascales</taxon>
        <taxon>Microascaceae</taxon>
        <taxon>Lomentospora</taxon>
    </lineage>
</organism>
<dbReference type="GO" id="GO:0016020">
    <property type="term" value="C:membrane"/>
    <property type="evidence" value="ECO:0007669"/>
    <property type="project" value="UniProtKB-SubCell"/>
</dbReference>
<evidence type="ECO:0000256" key="1">
    <source>
        <dbReference type="ARBA" id="ARBA00004167"/>
    </source>
</evidence>
<dbReference type="VEuPathDB" id="FungiDB:jhhlp_003447"/>
<evidence type="ECO:0000256" key="3">
    <source>
        <dbReference type="ARBA" id="ARBA00022989"/>
    </source>
</evidence>
<evidence type="ECO:0000256" key="2">
    <source>
        <dbReference type="ARBA" id="ARBA00022692"/>
    </source>
</evidence>
<dbReference type="STRING" id="41688.A0A2N3N8S2"/>
<dbReference type="AlphaFoldDB" id="A0A2N3N8S2"/>
<dbReference type="GO" id="GO:0071944">
    <property type="term" value="C:cell periphery"/>
    <property type="evidence" value="ECO:0007669"/>
    <property type="project" value="UniProtKB-ARBA"/>
</dbReference>
<keyword evidence="10" id="KW-1185">Reference proteome</keyword>
<dbReference type="PANTHER" id="PTHR15549">
    <property type="entry name" value="PAIRED IMMUNOGLOBULIN-LIKE TYPE 2 RECEPTOR"/>
    <property type="match status" value="1"/>
</dbReference>
<protein>
    <recommendedName>
        <fullName evidence="8">WSC domain-containing protein</fullName>
    </recommendedName>
</protein>
<evidence type="ECO:0000256" key="7">
    <source>
        <dbReference type="SAM" id="SignalP"/>
    </source>
</evidence>
<keyword evidence="4 6" id="KW-0472">Membrane</keyword>
<dbReference type="OrthoDB" id="2537459at2759"/>
<evidence type="ECO:0000313" key="10">
    <source>
        <dbReference type="Proteomes" id="UP000233524"/>
    </source>
</evidence>
<keyword evidence="7" id="KW-0732">Signal</keyword>
<evidence type="ECO:0000256" key="4">
    <source>
        <dbReference type="ARBA" id="ARBA00023136"/>
    </source>
</evidence>
<feature type="chain" id="PRO_5014995073" description="WSC domain-containing protein" evidence="7">
    <location>
        <begin position="32"/>
        <end position="307"/>
    </location>
</feature>
<gene>
    <name evidence="9" type="ORF">jhhlp_003447</name>
</gene>
<dbReference type="EMBL" id="NLAX01000010">
    <property type="protein sequence ID" value="PKS08838.1"/>
    <property type="molecule type" value="Genomic_DNA"/>
</dbReference>
<feature type="signal peptide" evidence="7">
    <location>
        <begin position="1"/>
        <end position="31"/>
    </location>
</feature>
<dbReference type="CDD" id="cd12087">
    <property type="entry name" value="TM_EGFR-like"/>
    <property type="match status" value="1"/>
</dbReference>
<comment type="subcellular location">
    <subcellularLocation>
        <location evidence="1">Membrane</location>
        <topology evidence="1">Single-pass membrane protein</topology>
    </subcellularLocation>
</comment>
<evidence type="ECO:0000259" key="8">
    <source>
        <dbReference type="PROSITE" id="PS51212"/>
    </source>
</evidence>
<feature type="transmembrane region" description="Helical" evidence="6">
    <location>
        <begin position="174"/>
        <end position="196"/>
    </location>
</feature>
<dbReference type="Pfam" id="PF01822">
    <property type="entry name" value="WSC"/>
    <property type="match status" value="1"/>
</dbReference>
<keyword evidence="2 6" id="KW-0812">Transmembrane</keyword>
<feature type="region of interest" description="Disordered" evidence="5">
    <location>
        <begin position="275"/>
        <end position="307"/>
    </location>
</feature>
<feature type="domain" description="WSC" evidence="8">
    <location>
        <begin position="19"/>
        <end position="114"/>
    </location>
</feature>
<dbReference type="Proteomes" id="UP000233524">
    <property type="component" value="Unassembled WGS sequence"/>
</dbReference>
<evidence type="ECO:0000256" key="5">
    <source>
        <dbReference type="SAM" id="MobiDB-lite"/>
    </source>
</evidence>
<keyword evidence="3 6" id="KW-1133">Transmembrane helix</keyword>
<evidence type="ECO:0000313" key="9">
    <source>
        <dbReference type="EMBL" id="PKS08838.1"/>
    </source>
</evidence>
<evidence type="ECO:0000256" key="6">
    <source>
        <dbReference type="SAM" id="Phobius"/>
    </source>
</evidence>
<dbReference type="InterPro" id="IPR002889">
    <property type="entry name" value="WSC_carb-bd"/>
</dbReference>
<name>A0A2N3N8S2_9PEZI</name>
<dbReference type="PROSITE" id="PS51212">
    <property type="entry name" value="WSC"/>
    <property type="match status" value="1"/>
</dbReference>
<dbReference type="InterPro" id="IPR051694">
    <property type="entry name" value="Immunoregulatory_rcpt-like"/>
</dbReference>
<feature type="compositionally biased region" description="Basic and acidic residues" evidence="5">
    <location>
        <begin position="275"/>
        <end position="289"/>
    </location>
</feature>
<accession>A0A2N3N8S2</accession>
<comment type="caution">
    <text evidence="9">The sequence shown here is derived from an EMBL/GenBank/DDBJ whole genome shotgun (WGS) entry which is preliminary data.</text>
</comment>
<dbReference type="InParanoid" id="A0A2N3N8S2"/>
<proteinExistence type="predicted"/>